<accession>A0A7W9BM89</accession>
<gene>
    <name evidence="1" type="ORF">FHS72_002761</name>
</gene>
<name>A0A7W9BM89_9RHOB</name>
<dbReference type="AlphaFoldDB" id="A0A7W9BM89"/>
<dbReference type="InterPro" id="IPR016181">
    <property type="entry name" value="Acyl_CoA_acyltransferase"/>
</dbReference>
<dbReference type="Proteomes" id="UP000535415">
    <property type="component" value="Unassembled WGS sequence"/>
</dbReference>
<comment type="caution">
    <text evidence="1">The sequence shown here is derived from an EMBL/GenBank/DDBJ whole genome shotgun (WGS) entry which is preliminary data.</text>
</comment>
<dbReference type="EMBL" id="JACIJM010000008">
    <property type="protein sequence ID" value="MBB5723124.1"/>
    <property type="molecule type" value="Genomic_DNA"/>
</dbReference>
<dbReference type="Gene3D" id="3.40.630.30">
    <property type="match status" value="1"/>
</dbReference>
<protein>
    <recommendedName>
        <fullName evidence="3">N-acetyltransferase domain-containing protein</fullName>
    </recommendedName>
</protein>
<organism evidence="1 2">
    <name type="scientific">Yoonia ponticola</name>
    <dbReference type="NCBI Taxonomy" id="1524255"/>
    <lineage>
        <taxon>Bacteria</taxon>
        <taxon>Pseudomonadati</taxon>
        <taxon>Pseudomonadota</taxon>
        <taxon>Alphaproteobacteria</taxon>
        <taxon>Rhodobacterales</taxon>
        <taxon>Paracoccaceae</taxon>
        <taxon>Yoonia</taxon>
    </lineage>
</organism>
<dbReference type="SUPFAM" id="SSF55729">
    <property type="entry name" value="Acyl-CoA N-acyltransferases (Nat)"/>
    <property type="match status" value="1"/>
</dbReference>
<evidence type="ECO:0000313" key="1">
    <source>
        <dbReference type="EMBL" id="MBB5723124.1"/>
    </source>
</evidence>
<keyword evidence="2" id="KW-1185">Reference proteome</keyword>
<sequence length="281" mass="30921">MTQTHFKLDDAKVTVYLDAPNWSQDTAAALGQFSCKSFDAGTAVIGQAIDFVKTKGIKGIIGPMDGDTWHGYRFVTETDGSPAFMLEPSNTNVATDVFRHAGFTPISRYFSARVPLTETGQFVPPDSPNLRIETWDGANPEGLFKQVYDLSVAAFQKNAFFKPISFNDFLKMYMPIVPLLKKELVFFARTTDGKLAGFLFAIPNYNDGPTSKTAILKTYASLQKGAGQLLAYAFHTTARELGYETAIHALIHDDNLSALRSAAEGAEIFRRYALFGLKLDG</sequence>
<proteinExistence type="predicted"/>
<reference evidence="1 2" key="1">
    <citation type="submission" date="2020-08" db="EMBL/GenBank/DDBJ databases">
        <title>Genomic Encyclopedia of Type Strains, Phase IV (KMG-IV): sequencing the most valuable type-strain genomes for metagenomic binning, comparative biology and taxonomic classification.</title>
        <authorList>
            <person name="Goeker M."/>
        </authorList>
    </citation>
    <scope>NUCLEOTIDE SEQUENCE [LARGE SCALE GENOMIC DNA]</scope>
    <source>
        <strain evidence="1 2">DSM 101064</strain>
    </source>
</reference>
<dbReference type="RefSeq" id="WP_183530046.1">
    <property type="nucleotide sequence ID" value="NZ_JACIJM010000008.1"/>
</dbReference>
<evidence type="ECO:0000313" key="2">
    <source>
        <dbReference type="Proteomes" id="UP000535415"/>
    </source>
</evidence>
<evidence type="ECO:0008006" key="3">
    <source>
        <dbReference type="Google" id="ProtNLM"/>
    </source>
</evidence>